<protein>
    <submittedName>
        <fullName evidence="2">Uncharacterized protein</fullName>
    </submittedName>
</protein>
<feature type="region of interest" description="Disordered" evidence="1">
    <location>
        <begin position="92"/>
        <end position="171"/>
    </location>
</feature>
<gene>
    <name evidence="2" type="ORF">PCASD_24914</name>
</gene>
<evidence type="ECO:0000313" key="3">
    <source>
        <dbReference type="Proteomes" id="UP000235392"/>
    </source>
</evidence>
<evidence type="ECO:0000256" key="1">
    <source>
        <dbReference type="SAM" id="MobiDB-lite"/>
    </source>
</evidence>
<name>A0A2N5SH08_9BASI</name>
<proteinExistence type="predicted"/>
<feature type="compositionally biased region" description="Low complexity" evidence="1">
    <location>
        <begin position="106"/>
        <end position="126"/>
    </location>
</feature>
<comment type="caution">
    <text evidence="2">The sequence shown here is derived from an EMBL/GenBank/DDBJ whole genome shotgun (WGS) entry which is preliminary data.</text>
</comment>
<dbReference type="EMBL" id="PGCI01000881">
    <property type="protein sequence ID" value="PLW12542.1"/>
    <property type="molecule type" value="Genomic_DNA"/>
</dbReference>
<organism evidence="2 3">
    <name type="scientific">Puccinia coronata f. sp. avenae</name>
    <dbReference type="NCBI Taxonomy" id="200324"/>
    <lineage>
        <taxon>Eukaryota</taxon>
        <taxon>Fungi</taxon>
        <taxon>Dikarya</taxon>
        <taxon>Basidiomycota</taxon>
        <taxon>Pucciniomycotina</taxon>
        <taxon>Pucciniomycetes</taxon>
        <taxon>Pucciniales</taxon>
        <taxon>Pucciniaceae</taxon>
        <taxon>Puccinia</taxon>
    </lineage>
</organism>
<dbReference type="Proteomes" id="UP000235392">
    <property type="component" value="Unassembled WGS sequence"/>
</dbReference>
<accession>A0A2N5SH08</accession>
<dbReference type="AlphaFoldDB" id="A0A2N5SH08"/>
<evidence type="ECO:0000313" key="2">
    <source>
        <dbReference type="EMBL" id="PLW12542.1"/>
    </source>
</evidence>
<sequence length="171" mass="19085">MYDYGQFCDWLAVHKSNVDDLHNTECFMIALWYDICICTNAFAIHVVKNDDSYVTNISKYQKDIVEQCKATAAKFGELSFIDNPYATGSPRASWYPITGEPRPAKNKNNNLTNNNSNGGDFNNNRGGDAGRGRGGRGRGGWSNNRSQHNSYNGGQSSNRNDNNRGRDSNDK</sequence>
<reference evidence="2 3" key="1">
    <citation type="submission" date="2017-11" db="EMBL/GenBank/DDBJ databases">
        <title>De novo assembly and phasing of dikaryotic genomes from two isolates of Puccinia coronata f. sp. avenae, the causal agent of oat crown rust.</title>
        <authorList>
            <person name="Miller M.E."/>
            <person name="Zhang Y."/>
            <person name="Omidvar V."/>
            <person name="Sperschneider J."/>
            <person name="Schwessinger B."/>
            <person name="Raley C."/>
            <person name="Palmer J.M."/>
            <person name="Garnica D."/>
            <person name="Upadhyaya N."/>
            <person name="Rathjen J."/>
            <person name="Taylor J.M."/>
            <person name="Park R.F."/>
            <person name="Dodds P.N."/>
            <person name="Hirsch C.D."/>
            <person name="Kianian S.F."/>
            <person name="Figueroa M."/>
        </authorList>
    </citation>
    <scope>NUCLEOTIDE SEQUENCE [LARGE SCALE GENOMIC DNA]</scope>
    <source>
        <strain evidence="2">12SD80</strain>
    </source>
</reference>
<feature type="compositionally biased region" description="Basic and acidic residues" evidence="1">
    <location>
        <begin position="161"/>
        <end position="171"/>
    </location>
</feature>